<evidence type="ECO:0000256" key="2">
    <source>
        <dbReference type="ARBA" id="ARBA00023125"/>
    </source>
</evidence>
<dbReference type="GO" id="GO:0003677">
    <property type="term" value="F:DNA binding"/>
    <property type="evidence" value="ECO:0007669"/>
    <property type="project" value="UniProtKB-KW"/>
</dbReference>
<dbReference type="Gene3D" id="1.20.120.530">
    <property type="entry name" value="GntR ligand-binding domain-like"/>
    <property type="match status" value="1"/>
</dbReference>
<keyword evidence="1" id="KW-0805">Transcription regulation</keyword>
<dbReference type="AlphaFoldDB" id="A0A5B8FJE1"/>
<evidence type="ECO:0000256" key="1">
    <source>
        <dbReference type="ARBA" id="ARBA00023015"/>
    </source>
</evidence>
<accession>A0A5B8FJE1</accession>
<dbReference type="SUPFAM" id="SSF48008">
    <property type="entry name" value="GntR ligand-binding domain-like"/>
    <property type="match status" value="1"/>
</dbReference>
<dbReference type="InterPro" id="IPR011711">
    <property type="entry name" value="GntR_C"/>
</dbReference>
<dbReference type="Gene3D" id="1.10.10.10">
    <property type="entry name" value="Winged helix-like DNA-binding domain superfamily/Winged helix DNA-binding domain"/>
    <property type="match status" value="1"/>
</dbReference>
<keyword evidence="5" id="KW-0614">Plasmid</keyword>
<organism evidence="5 6">
    <name type="scientific">Paroceanicella profunda</name>
    <dbReference type="NCBI Taxonomy" id="2579971"/>
    <lineage>
        <taxon>Bacteria</taxon>
        <taxon>Pseudomonadati</taxon>
        <taxon>Pseudomonadota</taxon>
        <taxon>Alphaproteobacteria</taxon>
        <taxon>Rhodobacterales</taxon>
        <taxon>Paracoccaceae</taxon>
        <taxon>Paroceanicella</taxon>
    </lineage>
</organism>
<evidence type="ECO:0000259" key="4">
    <source>
        <dbReference type="PROSITE" id="PS50949"/>
    </source>
</evidence>
<dbReference type="RefSeq" id="WP_138576097.1">
    <property type="nucleotide sequence ID" value="NZ_CP040820.1"/>
</dbReference>
<dbReference type="InterPro" id="IPR036390">
    <property type="entry name" value="WH_DNA-bd_sf"/>
</dbReference>
<dbReference type="InterPro" id="IPR036388">
    <property type="entry name" value="WH-like_DNA-bd_sf"/>
</dbReference>
<geneLocation type="plasmid" evidence="6">
    <name>pd4m1b</name>
</geneLocation>
<dbReference type="InterPro" id="IPR000524">
    <property type="entry name" value="Tscrpt_reg_HTH_GntR"/>
</dbReference>
<feature type="domain" description="HTH gntR-type" evidence="4">
    <location>
        <begin position="12"/>
        <end position="79"/>
    </location>
</feature>
<dbReference type="SUPFAM" id="SSF46785">
    <property type="entry name" value="Winged helix' DNA-binding domain"/>
    <property type="match status" value="1"/>
</dbReference>
<dbReference type="KEGG" id="ppru:FDP22_20790"/>
<protein>
    <submittedName>
        <fullName evidence="5">GntR family transcriptional regulator</fullName>
    </submittedName>
</protein>
<dbReference type="PANTHER" id="PTHR43537">
    <property type="entry name" value="TRANSCRIPTIONAL REGULATOR, GNTR FAMILY"/>
    <property type="match status" value="1"/>
</dbReference>
<gene>
    <name evidence="5" type="ORF">FDP22_20790</name>
</gene>
<dbReference type="CDD" id="cd07377">
    <property type="entry name" value="WHTH_GntR"/>
    <property type="match status" value="1"/>
</dbReference>
<dbReference type="OrthoDB" id="8638122at2"/>
<evidence type="ECO:0000313" key="6">
    <source>
        <dbReference type="Proteomes" id="UP000305888"/>
    </source>
</evidence>
<keyword evidence="6" id="KW-1185">Reference proteome</keyword>
<sequence length="246" mass="27862">MPTEDSDRAKRGGSAGRVHETLRREILALALRPGTPLDETQLSQRFGLSRSPVREALSRLLAERLVEMLPNRSTIVAPIDLAGFPRFVEALDLQQRFATRLAARHRSDADLDRLRACAARFDETVQGYQPLEMSQANYDFHIAVAEAGQNPWVTRQYGELLNEARRLLHLHFEFLLQVDRTQVLNNQHTDIIEAIAARDAEAADALAHAHTMHFQTRFLKALHHTPDAEFTIEFLAERSARRETGA</sequence>
<dbReference type="GO" id="GO:0003700">
    <property type="term" value="F:DNA-binding transcription factor activity"/>
    <property type="evidence" value="ECO:0007669"/>
    <property type="project" value="InterPro"/>
</dbReference>
<dbReference type="EMBL" id="CP040820">
    <property type="protein sequence ID" value="QDL94317.1"/>
    <property type="molecule type" value="Genomic_DNA"/>
</dbReference>
<evidence type="ECO:0000313" key="5">
    <source>
        <dbReference type="EMBL" id="QDL94317.1"/>
    </source>
</evidence>
<name>A0A5B8FJE1_9RHOB</name>
<dbReference type="InterPro" id="IPR008920">
    <property type="entry name" value="TF_FadR/GntR_C"/>
</dbReference>
<keyword evidence="2" id="KW-0238">DNA-binding</keyword>
<dbReference type="PROSITE" id="PS50949">
    <property type="entry name" value="HTH_GNTR"/>
    <property type="match status" value="1"/>
</dbReference>
<reference evidence="5 6" key="1">
    <citation type="submission" date="2019-06" db="EMBL/GenBank/DDBJ databases">
        <title>Genome sequence of Rhodobacteraceae bacterium D4M1.</title>
        <authorList>
            <person name="Cao J."/>
        </authorList>
    </citation>
    <scope>NUCLEOTIDE SEQUENCE [LARGE SCALE GENOMIC DNA]</scope>
    <source>
        <strain evidence="5 6">D4M1</strain>
        <plasmid evidence="6">pd4m1b</plasmid>
    </source>
</reference>
<dbReference type="PANTHER" id="PTHR43537:SF5">
    <property type="entry name" value="UXU OPERON TRANSCRIPTIONAL REGULATOR"/>
    <property type="match status" value="1"/>
</dbReference>
<proteinExistence type="predicted"/>
<dbReference type="Pfam" id="PF07729">
    <property type="entry name" value="FCD"/>
    <property type="match status" value="1"/>
</dbReference>
<keyword evidence="3" id="KW-0804">Transcription</keyword>
<dbReference type="Proteomes" id="UP000305888">
    <property type="component" value="Plasmid pD4M1B"/>
</dbReference>
<dbReference type="SMART" id="SM00345">
    <property type="entry name" value="HTH_GNTR"/>
    <property type="match status" value="1"/>
</dbReference>
<dbReference type="SMART" id="SM00895">
    <property type="entry name" value="FCD"/>
    <property type="match status" value="1"/>
</dbReference>
<dbReference type="Pfam" id="PF00392">
    <property type="entry name" value="GntR"/>
    <property type="match status" value="1"/>
</dbReference>
<evidence type="ECO:0000256" key="3">
    <source>
        <dbReference type="ARBA" id="ARBA00023163"/>
    </source>
</evidence>